<dbReference type="Proteomes" id="UP001329430">
    <property type="component" value="Chromosome 1"/>
</dbReference>
<dbReference type="SUPFAM" id="SSF51069">
    <property type="entry name" value="Carbonic anhydrase"/>
    <property type="match status" value="1"/>
</dbReference>
<keyword evidence="5" id="KW-1185">Reference proteome</keyword>
<dbReference type="AlphaFoldDB" id="A0AAN7VTW6"/>
<accession>A0AAN7VTW6</accession>
<evidence type="ECO:0000256" key="2">
    <source>
        <dbReference type="SAM" id="SignalP"/>
    </source>
</evidence>
<dbReference type="PROSITE" id="PS51144">
    <property type="entry name" value="ALPHA_CA_2"/>
    <property type="match status" value="1"/>
</dbReference>
<evidence type="ECO:0000313" key="5">
    <source>
        <dbReference type="Proteomes" id="UP001329430"/>
    </source>
</evidence>
<dbReference type="CDD" id="cd00326">
    <property type="entry name" value="alpha_CA"/>
    <property type="match status" value="1"/>
</dbReference>
<keyword evidence="2" id="KW-0732">Signal</keyword>
<dbReference type="InterPro" id="IPR001148">
    <property type="entry name" value="CA_dom"/>
</dbReference>
<organism evidence="4 5">
    <name type="scientific">Pyrocoelia pectoralis</name>
    <dbReference type="NCBI Taxonomy" id="417401"/>
    <lineage>
        <taxon>Eukaryota</taxon>
        <taxon>Metazoa</taxon>
        <taxon>Ecdysozoa</taxon>
        <taxon>Arthropoda</taxon>
        <taxon>Hexapoda</taxon>
        <taxon>Insecta</taxon>
        <taxon>Pterygota</taxon>
        <taxon>Neoptera</taxon>
        <taxon>Endopterygota</taxon>
        <taxon>Coleoptera</taxon>
        <taxon>Polyphaga</taxon>
        <taxon>Elateriformia</taxon>
        <taxon>Elateroidea</taxon>
        <taxon>Lampyridae</taxon>
        <taxon>Lampyrinae</taxon>
        <taxon>Pyrocoelia</taxon>
    </lineage>
</organism>
<feature type="signal peptide" evidence="2">
    <location>
        <begin position="1"/>
        <end position="21"/>
    </location>
</feature>
<proteinExistence type="inferred from homology"/>
<comment type="caution">
    <text evidence="4">The sequence shown here is derived from an EMBL/GenBank/DDBJ whole genome shotgun (WGS) entry which is preliminary data.</text>
</comment>
<dbReference type="InterPro" id="IPR036398">
    <property type="entry name" value="CA_dom_sf"/>
</dbReference>
<reference evidence="4 5" key="1">
    <citation type="journal article" date="2024" name="Insects">
        <title>An Improved Chromosome-Level Genome Assembly of the Firefly Pyrocoelia pectoralis.</title>
        <authorList>
            <person name="Fu X."/>
            <person name="Meyer-Rochow V.B."/>
            <person name="Ballantyne L."/>
            <person name="Zhu X."/>
        </authorList>
    </citation>
    <scope>NUCLEOTIDE SEQUENCE [LARGE SCALE GENOMIC DNA]</scope>
    <source>
        <strain evidence="4">XCY_ONT2</strain>
    </source>
</reference>
<sequence length="297" mass="34407">MVSVYILLTILFISSVPGGYGSKWNHIDQDEWPDICLKGRRQSPINLDANSARDKSFEKFDFVNYNKNLKGTAFNNGHSVVLILEESDDRPRVRGGGLSKEYITDHIHFHWQAEHTVNGHRYPLEAHLVHYAAEYKNFFNAFNYRDGIAVLGVLYDMSPDDDIELEALTDVLDEVENTHKKFPISREIQLRSYLPRDVAGFYRYDGSLTTPNCSEIVTWTVFTNTLPISKNQIKRFEDIRSESGKLTENFRALQKLGDRTVYLKRSPMFHSEHNRSSHTNYNILIMFTIVSLRFAFN</sequence>
<dbReference type="SMART" id="SM01057">
    <property type="entry name" value="Carb_anhydrase"/>
    <property type="match status" value="1"/>
</dbReference>
<dbReference type="Gene3D" id="3.10.200.10">
    <property type="entry name" value="Alpha carbonic anhydrase"/>
    <property type="match status" value="1"/>
</dbReference>
<gene>
    <name evidence="4" type="ORF">RI129_001485</name>
</gene>
<dbReference type="EMBL" id="JAVRBK010000001">
    <property type="protein sequence ID" value="KAK5650456.1"/>
    <property type="molecule type" value="Genomic_DNA"/>
</dbReference>
<dbReference type="InterPro" id="IPR023561">
    <property type="entry name" value="Carbonic_anhydrase_a-class"/>
</dbReference>
<feature type="chain" id="PRO_5042946296" description="Alpha-carbonic anhydrase domain-containing protein" evidence="2">
    <location>
        <begin position="22"/>
        <end position="297"/>
    </location>
</feature>
<dbReference type="Pfam" id="PF00194">
    <property type="entry name" value="Carb_anhydrase"/>
    <property type="match status" value="1"/>
</dbReference>
<dbReference type="GO" id="GO:0004089">
    <property type="term" value="F:carbonate dehydratase activity"/>
    <property type="evidence" value="ECO:0007669"/>
    <property type="project" value="InterPro"/>
</dbReference>
<evidence type="ECO:0000259" key="3">
    <source>
        <dbReference type="PROSITE" id="PS51144"/>
    </source>
</evidence>
<dbReference type="GO" id="GO:0005737">
    <property type="term" value="C:cytoplasm"/>
    <property type="evidence" value="ECO:0007669"/>
    <property type="project" value="TreeGrafter"/>
</dbReference>
<evidence type="ECO:0000313" key="4">
    <source>
        <dbReference type="EMBL" id="KAK5650456.1"/>
    </source>
</evidence>
<evidence type="ECO:0000256" key="1">
    <source>
        <dbReference type="ARBA" id="ARBA00010718"/>
    </source>
</evidence>
<dbReference type="GO" id="GO:0008270">
    <property type="term" value="F:zinc ion binding"/>
    <property type="evidence" value="ECO:0007669"/>
    <property type="project" value="InterPro"/>
</dbReference>
<dbReference type="PANTHER" id="PTHR18952">
    <property type="entry name" value="CARBONIC ANHYDRASE"/>
    <property type="match status" value="1"/>
</dbReference>
<protein>
    <recommendedName>
        <fullName evidence="3">Alpha-carbonic anhydrase domain-containing protein</fullName>
    </recommendedName>
</protein>
<name>A0AAN7VTW6_9COLE</name>
<comment type="similarity">
    <text evidence="1">Belongs to the alpha-carbonic anhydrase family.</text>
</comment>
<dbReference type="PANTHER" id="PTHR18952:SF270">
    <property type="entry name" value="CARBONIC ANHYDRASE"/>
    <property type="match status" value="1"/>
</dbReference>
<feature type="domain" description="Alpha-carbonic anhydrase" evidence="3">
    <location>
        <begin position="22"/>
        <end position="265"/>
    </location>
</feature>